<evidence type="ECO:0000256" key="4">
    <source>
        <dbReference type="ARBA" id="ARBA00022679"/>
    </source>
</evidence>
<dbReference type="Pfam" id="PF01170">
    <property type="entry name" value="UPF0020"/>
    <property type="match status" value="1"/>
</dbReference>
<dbReference type="EC" id="2.1.1.264" evidence="6"/>
<dbReference type="GO" id="GO:0005737">
    <property type="term" value="C:cytoplasm"/>
    <property type="evidence" value="ECO:0007669"/>
    <property type="project" value="UniProtKB-SubCell"/>
</dbReference>
<evidence type="ECO:0000313" key="9">
    <source>
        <dbReference type="EMBL" id="TCO79741.1"/>
    </source>
</evidence>
<evidence type="ECO:0000256" key="6">
    <source>
        <dbReference type="HAMAP-Rule" id="MF_01858"/>
    </source>
</evidence>
<keyword evidence="7" id="KW-0694">RNA-binding</keyword>
<keyword evidence="10" id="KW-1185">Reference proteome</keyword>
<keyword evidence="2 6" id="KW-0698">rRNA processing</keyword>
<dbReference type="InterPro" id="IPR053943">
    <property type="entry name" value="RlmKL-like_Mtase_CS"/>
</dbReference>
<evidence type="ECO:0000256" key="2">
    <source>
        <dbReference type="ARBA" id="ARBA00022552"/>
    </source>
</evidence>
<feature type="domain" description="THUMP" evidence="8">
    <location>
        <begin position="51"/>
        <end position="162"/>
    </location>
</feature>
<evidence type="ECO:0000313" key="10">
    <source>
        <dbReference type="Proteomes" id="UP000295765"/>
    </source>
</evidence>
<dbReference type="NCBIfam" id="NF008748">
    <property type="entry name" value="PRK11783.1"/>
    <property type="match status" value="1"/>
</dbReference>
<dbReference type="InterPro" id="IPR004114">
    <property type="entry name" value="THUMP_dom"/>
</dbReference>
<protein>
    <recommendedName>
        <fullName evidence="6">Ribosomal RNA large subunit methyltransferase K/L</fullName>
    </recommendedName>
    <domain>
        <recommendedName>
            <fullName evidence="6">23S rRNA m2G2445 methyltransferase</fullName>
            <ecNumber evidence="6">2.1.1.173</ecNumber>
        </recommendedName>
        <alternativeName>
            <fullName evidence="6">rRNA (guanine-N(2)-)-methyltransferase RlmL</fullName>
        </alternativeName>
    </domain>
    <domain>
        <recommendedName>
            <fullName evidence="6">23S rRNA m7G2069 methyltransferase</fullName>
            <ecNumber evidence="6">2.1.1.264</ecNumber>
        </recommendedName>
        <alternativeName>
            <fullName evidence="6">rRNA (guanine-N(7)-)-methyltransferase RlmK</fullName>
        </alternativeName>
    </domain>
</protein>
<comment type="similarity">
    <text evidence="6">Belongs to the methyltransferase superfamily. RlmKL family.</text>
</comment>
<dbReference type="Gene3D" id="3.30.2130.30">
    <property type="match status" value="1"/>
</dbReference>
<dbReference type="CDD" id="cd11715">
    <property type="entry name" value="THUMP_AdoMetMT"/>
    <property type="match status" value="1"/>
</dbReference>
<dbReference type="SUPFAM" id="SSF53335">
    <property type="entry name" value="S-adenosyl-L-methionine-dependent methyltransferases"/>
    <property type="match status" value="2"/>
</dbReference>
<dbReference type="Gene3D" id="3.40.50.150">
    <property type="entry name" value="Vaccinia Virus protein VP39"/>
    <property type="match status" value="2"/>
</dbReference>
<dbReference type="EC" id="2.1.1.173" evidence="6"/>
<comment type="caution">
    <text evidence="9">The sequence shown here is derived from an EMBL/GenBank/DDBJ whole genome shotgun (WGS) entry which is preliminary data.</text>
</comment>
<dbReference type="SMART" id="SM00981">
    <property type="entry name" value="THUMP"/>
    <property type="match status" value="1"/>
</dbReference>
<dbReference type="OrthoDB" id="9809404at2"/>
<proteinExistence type="inferred from homology"/>
<dbReference type="Proteomes" id="UP000295765">
    <property type="component" value="Unassembled WGS sequence"/>
</dbReference>
<dbReference type="Gene3D" id="3.30.750.80">
    <property type="entry name" value="RNA methyltransferase domain (HRMD) like"/>
    <property type="match status" value="1"/>
</dbReference>
<dbReference type="GO" id="GO:0052915">
    <property type="term" value="F:23S rRNA (guanine(2445)-N(2))-methyltransferase activity"/>
    <property type="evidence" value="ECO:0007669"/>
    <property type="project" value="UniProtKB-UniRule"/>
</dbReference>
<dbReference type="PANTHER" id="PTHR47313:SF1">
    <property type="entry name" value="RIBOSOMAL RNA LARGE SUBUNIT METHYLTRANSFERASE K_L"/>
    <property type="match status" value="1"/>
</dbReference>
<dbReference type="Pfam" id="PF22020">
    <property type="entry name" value="RlmL_1st"/>
    <property type="match status" value="1"/>
</dbReference>
<comment type="catalytic activity">
    <reaction evidence="6">
        <text>guanosine(2445) in 23S rRNA + S-adenosyl-L-methionine = N(2)-methylguanosine(2445) in 23S rRNA + S-adenosyl-L-homocysteine + H(+)</text>
        <dbReference type="Rhea" id="RHEA:42740"/>
        <dbReference type="Rhea" id="RHEA-COMP:10215"/>
        <dbReference type="Rhea" id="RHEA-COMP:10216"/>
        <dbReference type="ChEBI" id="CHEBI:15378"/>
        <dbReference type="ChEBI" id="CHEBI:57856"/>
        <dbReference type="ChEBI" id="CHEBI:59789"/>
        <dbReference type="ChEBI" id="CHEBI:74269"/>
        <dbReference type="ChEBI" id="CHEBI:74481"/>
        <dbReference type="EC" id="2.1.1.173"/>
    </reaction>
</comment>
<dbReference type="InterPro" id="IPR002052">
    <property type="entry name" value="DNA_methylase_N6_adenine_CS"/>
</dbReference>
<organism evidence="9 10">
    <name type="scientific">Plasticicumulans lactativorans</name>
    <dbReference type="NCBI Taxonomy" id="1133106"/>
    <lineage>
        <taxon>Bacteria</taxon>
        <taxon>Pseudomonadati</taxon>
        <taxon>Pseudomonadota</taxon>
        <taxon>Gammaproteobacteria</taxon>
        <taxon>Candidatus Competibacteraceae</taxon>
        <taxon>Plasticicumulans</taxon>
    </lineage>
</organism>
<accession>A0A4R2KYJ8</accession>
<evidence type="ECO:0000256" key="5">
    <source>
        <dbReference type="ARBA" id="ARBA00022691"/>
    </source>
</evidence>
<dbReference type="PROSITE" id="PS01261">
    <property type="entry name" value="UPF0020"/>
    <property type="match status" value="1"/>
</dbReference>
<dbReference type="InterPro" id="IPR054170">
    <property type="entry name" value="RlmL_1st"/>
</dbReference>
<evidence type="ECO:0000256" key="7">
    <source>
        <dbReference type="PROSITE-ProRule" id="PRU00529"/>
    </source>
</evidence>
<dbReference type="InterPro" id="IPR000241">
    <property type="entry name" value="RlmKL-like_Mtase"/>
</dbReference>
<gene>
    <name evidence="6" type="primary">rlmL</name>
    <name evidence="9" type="ORF">EV699_11750</name>
</gene>
<dbReference type="Pfam" id="PF02926">
    <property type="entry name" value="THUMP"/>
    <property type="match status" value="1"/>
</dbReference>
<evidence type="ECO:0000256" key="3">
    <source>
        <dbReference type="ARBA" id="ARBA00022603"/>
    </source>
</evidence>
<dbReference type="GO" id="GO:0003723">
    <property type="term" value="F:RNA binding"/>
    <property type="evidence" value="ECO:0007669"/>
    <property type="project" value="UniProtKB-UniRule"/>
</dbReference>
<dbReference type="CDD" id="cd02440">
    <property type="entry name" value="AdoMet_MTases"/>
    <property type="match status" value="1"/>
</dbReference>
<dbReference type="PROSITE" id="PS00092">
    <property type="entry name" value="N6_MTASE"/>
    <property type="match status" value="1"/>
</dbReference>
<evidence type="ECO:0000256" key="1">
    <source>
        <dbReference type="ARBA" id="ARBA00022490"/>
    </source>
</evidence>
<comment type="catalytic activity">
    <reaction evidence="6">
        <text>guanosine(2069) in 23S rRNA + S-adenosyl-L-methionine = N(2)-methylguanosine(2069) in 23S rRNA + S-adenosyl-L-homocysteine + H(+)</text>
        <dbReference type="Rhea" id="RHEA:43772"/>
        <dbReference type="Rhea" id="RHEA-COMP:10688"/>
        <dbReference type="Rhea" id="RHEA-COMP:10689"/>
        <dbReference type="ChEBI" id="CHEBI:15378"/>
        <dbReference type="ChEBI" id="CHEBI:57856"/>
        <dbReference type="ChEBI" id="CHEBI:59789"/>
        <dbReference type="ChEBI" id="CHEBI:74269"/>
        <dbReference type="ChEBI" id="CHEBI:74481"/>
        <dbReference type="EC" id="2.1.1.264"/>
    </reaction>
</comment>
<evidence type="ECO:0000259" key="8">
    <source>
        <dbReference type="PROSITE" id="PS51165"/>
    </source>
</evidence>
<dbReference type="EMBL" id="SLWY01000017">
    <property type="protein sequence ID" value="TCO79741.1"/>
    <property type="molecule type" value="Genomic_DNA"/>
</dbReference>
<dbReference type="GO" id="GO:0070043">
    <property type="term" value="F:rRNA (guanine-N7-)-methyltransferase activity"/>
    <property type="evidence" value="ECO:0007669"/>
    <property type="project" value="UniProtKB-UniRule"/>
</dbReference>
<name>A0A4R2KYJ8_9GAMM</name>
<keyword evidence="5 6" id="KW-0949">S-adenosyl-L-methionine</keyword>
<dbReference type="PIRSF" id="PIRSF037618">
    <property type="entry name" value="RNA_Mtase_bacteria_prd"/>
    <property type="match status" value="1"/>
</dbReference>
<dbReference type="Pfam" id="PF10672">
    <property type="entry name" value="Methyltrans_SAM"/>
    <property type="match status" value="1"/>
</dbReference>
<dbReference type="InterPro" id="IPR017244">
    <property type="entry name" value="23SrRNA_methyltr_KL"/>
</dbReference>
<keyword evidence="1 6" id="KW-0963">Cytoplasm</keyword>
<keyword evidence="4 6" id="KW-0808">Transferase</keyword>
<dbReference type="RefSeq" id="WP_132544387.1">
    <property type="nucleotide sequence ID" value="NZ_SLWY01000017.1"/>
</dbReference>
<comment type="subcellular location">
    <subcellularLocation>
        <location evidence="6">Cytoplasm</location>
    </subcellularLocation>
</comment>
<dbReference type="InterPro" id="IPR029063">
    <property type="entry name" value="SAM-dependent_MTases_sf"/>
</dbReference>
<keyword evidence="3 6" id="KW-0489">Methyltransferase</keyword>
<dbReference type="AlphaFoldDB" id="A0A4R2KYJ8"/>
<dbReference type="HAMAP" id="MF_01858">
    <property type="entry name" value="23SrRNA_methyltr_KL"/>
    <property type="match status" value="1"/>
</dbReference>
<reference evidence="9 10" key="1">
    <citation type="submission" date="2019-03" db="EMBL/GenBank/DDBJ databases">
        <title>Genomic Encyclopedia of Type Strains, Phase IV (KMG-IV): sequencing the most valuable type-strain genomes for metagenomic binning, comparative biology and taxonomic classification.</title>
        <authorList>
            <person name="Goeker M."/>
        </authorList>
    </citation>
    <scope>NUCLEOTIDE SEQUENCE [LARGE SCALE GENOMIC DNA]</scope>
    <source>
        <strain evidence="9 10">DSM 25287</strain>
    </source>
</reference>
<dbReference type="PROSITE" id="PS51165">
    <property type="entry name" value="THUMP"/>
    <property type="match status" value="1"/>
</dbReference>
<dbReference type="InterPro" id="IPR019614">
    <property type="entry name" value="SAM-dep_methyl-trfase"/>
</dbReference>
<dbReference type="PANTHER" id="PTHR47313">
    <property type="entry name" value="RIBOSOMAL RNA LARGE SUBUNIT METHYLTRANSFERASE K/L"/>
    <property type="match status" value="1"/>
</dbReference>
<sequence length="725" mass="78676">MTAAPPAADLPYFATAPQGVEPLLAAELLALGASRARESRGGVAFDGPLAVAYRACLWSRTANRVLYLLASVPAPDADALYAGVRALAWEEHLDPDGTLAVDFAGSGAAITHSQYGAQRVKDGIVDRLRELSGRRPSVDRDTPDLRINVFVLKDTARIAIDLAGDSLHRRGYRVETVAAPLKENLAAALLLKAGWPALAAAGGGLLDPMCGSGTFAIEAALIATDRAPGLERTHWGCYGWRRHQPALWRELVLEARERAAAGRARLPAIVACDADPRAVRATLANVQAAGFAGGIHVERRELARAEPPRGPAGLVIVNPPYGERLGEQEALRATYAELGDVLKARFGGWQVALFTGNPALGKRMGLRAHKANTFHNGPLPCQLLQFSVEPSAFVDREGADRRRHEATLERALAGGADAFVNRLKKNLRTLGKWAAREGISCYRLYDADIPEYAVAVDRYGDWLHVQEYAAPATIPEATAAERLEQVMTVLPDTLGVAPEHIALKVRSRQKGSSQYTRQAEHGEFLEVREGPARLLVNLFDYLDTGLFLDHRITRALLGRLAHGRHFLNLFAYTGAATVHAALGGARTTTSVDLSATYLDWAGRNLALNGCGSDAHRLVRADCLAWLEHARGRYGLIFLDPPTFSNSKRMSGTLDVQRDHVTLIRRAVALLEPGGELIFSNNHRRFRLDTAALADLAIEDISAGTIPPDFARNPRIHRCWRITAGT</sequence>
<comment type="function">
    <text evidence="6">Specifically methylates the guanine in position 2445 (m2G2445) and the guanine in position 2069 (m7G2069) of 23S rRNA.</text>
</comment>